<dbReference type="GO" id="GO:0043565">
    <property type="term" value="F:sequence-specific DNA binding"/>
    <property type="evidence" value="ECO:0007669"/>
    <property type="project" value="TreeGrafter"/>
</dbReference>
<dbReference type="Pfam" id="PF13843">
    <property type="entry name" value="DDE_Tnp_1_7"/>
    <property type="match status" value="1"/>
</dbReference>
<dbReference type="EMBL" id="JANEYF010000461">
    <property type="protein sequence ID" value="KAJ8969789.1"/>
    <property type="molecule type" value="Genomic_DNA"/>
</dbReference>
<evidence type="ECO:0000259" key="1">
    <source>
        <dbReference type="Pfam" id="PF13843"/>
    </source>
</evidence>
<feature type="domain" description="PiggyBac transposable element-derived protein" evidence="1">
    <location>
        <begin position="2"/>
        <end position="129"/>
    </location>
</feature>
<evidence type="ECO:0000313" key="3">
    <source>
        <dbReference type="Proteomes" id="UP001162156"/>
    </source>
</evidence>
<dbReference type="Proteomes" id="UP001162156">
    <property type="component" value="Unassembled WGS sequence"/>
</dbReference>
<keyword evidence="3" id="KW-1185">Reference proteome</keyword>
<dbReference type="AlphaFoldDB" id="A0AAV8ZRH1"/>
<dbReference type="PANTHER" id="PTHR47055">
    <property type="entry name" value="DDE_TNP_1_7 DOMAIN-CONTAINING PROTEIN"/>
    <property type="match status" value="1"/>
</dbReference>
<protein>
    <recommendedName>
        <fullName evidence="1">PiggyBac transposable element-derived protein domain-containing protein</fullName>
    </recommendedName>
</protein>
<gene>
    <name evidence="2" type="ORF">NQ314_001579</name>
</gene>
<organism evidence="2 3">
    <name type="scientific">Rhamnusium bicolor</name>
    <dbReference type="NCBI Taxonomy" id="1586634"/>
    <lineage>
        <taxon>Eukaryota</taxon>
        <taxon>Metazoa</taxon>
        <taxon>Ecdysozoa</taxon>
        <taxon>Arthropoda</taxon>
        <taxon>Hexapoda</taxon>
        <taxon>Insecta</taxon>
        <taxon>Pterygota</taxon>
        <taxon>Neoptera</taxon>
        <taxon>Endopterygota</taxon>
        <taxon>Coleoptera</taxon>
        <taxon>Polyphaga</taxon>
        <taxon>Cucujiformia</taxon>
        <taxon>Chrysomeloidea</taxon>
        <taxon>Cerambycidae</taxon>
        <taxon>Lepturinae</taxon>
        <taxon>Rhagiini</taxon>
        <taxon>Rhamnusium</taxon>
    </lineage>
</organism>
<name>A0AAV8ZRH1_9CUCU</name>
<dbReference type="InterPro" id="IPR029526">
    <property type="entry name" value="PGBD"/>
</dbReference>
<comment type="caution">
    <text evidence="2">The sequence shown here is derived from an EMBL/GenBank/DDBJ whole genome shotgun (WGS) entry which is preliminary data.</text>
</comment>
<sequence>MLNERFLSYAPLNEKLCIDESMVLYFGKHGAKQYIKGEPIRYVYKIWSLCEKSGYLIQFDPYQGKQANRRHMELGLGGSVVMTLLEKLPKEVQFKIYGDRYFSSLKLINLLQKNGVGYSGTINANRLENRPLRNKLDIKKMSKR</sequence>
<dbReference type="PANTHER" id="PTHR47055:SF3">
    <property type="entry name" value="PHORBOL-ESTER_DAG-TYPE DOMAIN-CONTAINING PROTEIN"/>
    <property type="match status" value="1"/>
</dbReference>
<proteinExistence type="predicted"/>
<dbReference type="InterPro" id="IPR052638">
    <property type="entry name" value="PiggyBac_TE-derived"/>
</dbReference>
<accession>A0AAV8ZRH1</accession>
<evidence type="ECO:0000313" key="2">
    <source>
        <dbReference type="EMBL" id="KAJ8969789.1"/>
    </source>
</evidence>
<reference evidence="2" key="1">
    <citation type="journal article" date="2023" name="Insect Mol. Biol.">
        <title>Genome sequencing provides insights into the evolution of gene families encoding plant cell wall-degrading enzymes in longhorned beetles.</title>
        <authorList>
            <person name="Shin N.R."/>
            <person name="Okamura Y."/>
            <person name="Kirsch R."/>
            <person name="Pauchet Y."/>
        </authorList>
    </citation>
    <scope>NUCLEOTIDE SEQUENCE</scope>
    <source>
        <strain evidence="2">RBIC_L_NR</strain>
    </source>
</reference>